<proteinExistence type="predicted"/>
<dbReference type="Proteomes" id="UP000286681">
    <property type="component" value="Unassembled WGS sequence"/>
</dbReference>
<feature type="region of interest" description="Disordered" evidence="1">
    <location>
        <begin position="184"/>
        <end position="219"/>
    </location>
</feature>
<name>A0AAJ4VCS3_9SPHN</name>
<feature type="compositionally biased region" description="Low complexity" evidence="1">
    <location>
        <begin position="191"/>
        <end position="200"/>
    </location>
</feature>
<reference evidence="2 3" key="1">
    <citation type="submission" date="2018-07" db="EMBL/GenBank/DDBJ databases">
        <title>Genomic and Epidemiologic Investigation of an Indolent Hospital Outbreak.</title>
        <authorList>
            <person name="Johnson R.C."/>
            <person name="Deming C."/>
            <person name="Conlan S."/>
            <person name="Zellmer C.J."/>
            <person name="Michelin A.V."/>
            <person name="Lee-Lin S."/>
            <person name="Thomas P.J."/>
            <person name="Park M."/>
            <person name="Weingarten R.A."/>
            <person name="Less J."/>
            <person name="Dekker J.P."/>
            <person name="Frank K.M."/>
            <person name="Musser K.A."/>
            <person name="Mcquiston J.R."/>
            <person name="Henderson D.K."/>
            <person name="Lau A.F."/>
            <person name="Palmore T.N."/>
            <person name="Segre J.A."/>
        </authorList>
    </citation>
    <scope>NUCLEOTIDE SEQUENCE [LARGE SCALE GENOMIC DNA]</scope>
    <source>
        <strain evidence="2 3">SK-NIH.Env10_0317</strain>
    </source>
</reference>
<gene>
    <name evidence="2" type="ORF">CA257_00305</name>
</gene>
<dbReference type="EMBL" id="QQWO01000001">
    <property type="protein sequence ID" value="RSV07968.1"/>
    <property type="molecule type" value="Genomic_DNA"/>
</dbReference>
<sequence>MFFCWRIDMRGRKPDAPGLQQAKGNPGRRKSAVQKRMDEAERIAGLLAQAPTGGDPLAPPAIIEQGPAASAAVAVWRDLAPRLRATQRLQPQHRPMFALFCVYFSEWVIANEDIKANGLTQRVKTVAGGVMERTRPIVAIRDKAFDLVMKLSERFGLTPSDEYSLFREQAVAFAANPGLFDREQPQKADAEPAAAEAQADNGSLIGAMDRMDSAPPTLN</sequence>
<evidence type="ECO:0000313" key="3">
    <source>
        <dbReference type="Proteomes" id="UP000286681"/>
    </source>
</evidence>
<protein>
    <submittedName>
        <fullName evidence="2">Terminase</fullName>
    </submittedName>
</protein>
<dbReference type="InterPro" id="IPR006448">
    <property type="entry name" value="Phage_term_ssu_P27"/>
</dbReference>
<organism evidence="2 3">
    <name type="scientific">Sphingomonas koreensis</name>
    <dbReference type="NCBI Taxonomy" id="93064"/>
    <lineage>
        <taxon>Bacteria</taxon>
        <taxon>Pseudomonadati</taxon>
        <taxon>Pseudomonadota</taxon>
        <taxon>Alphaproteobacteria</taxon>
        <taxon>Sphingomonadales</taxon>
        <taxon>Sphingomonadaceae</taxon>
        <taxon>Sphingomonas</taxon>
    </lineage>
</organism>
<accession>A0AAJ4VCS3</accession>
<evidence type="ECO:0000313" key="2">
    <source>
        <dbReference type="EMBL" id="RSV07968.1"/>
    </source>
</evidence>
<evidence type="ECO:0000256" key="1">
    <source>
        <dbReference type="SAM" id="MobiDB-lite"/>
    </source>
</evidence>
<dbReference type="AlphaFoldDB" id="A0AAJ4VCS3"/>
<dbReference type="Pfam" id="PF05119">
    <property type="entry name" value="Terminase_4"/>
    <property type="match status" value="1"/>
</dbReference>
<comment type="caution">
    <text evidence="2">The sequence shown here is derived from an EMBL/GenBank/DDBJ whole genome shotgun (WGS) entry which is preliminary data.</text>
</comment>